<dbReference type="GeneID" id="54580133"/>
<accession>A0A6A6IFE4</accession>
<keyword evidence="3" id="KW-1185">Reference proteome</keyword>
<dbReference type="RefSeq" id="XP_033683626.1">
    <property type="nucleotide sequence ID" value="XM_033826803.1"/>
</dbReference>
<evidence type="ECO:0000256" key="1">
    <source>
        <dbReference type="SAM" id="MobiDB-lite"/>
    </source>
</evidence>
<organism evidence="2 3">
    <name type="scientific">Trematosphaeria pertusa</name>
    <dbReference type="NCBI Taxonomy" id="390896"/>
    <lineage>
        <taxon>Eukaryota</taxon>
        <taxon>Fungi</taxon>
        <taxon>Dikarya</taxon>
        <taxon>Ascomycota</taxon>
        <taxon>Pezizomycotina</taxon>
        <taxon>Dothideomycetes</taxon>
        <taxon>Pleosporomycetidae</taxon>
        <taxon>Pleosporales</taxon>
        <taxon>Massarineae</taxon>
        <taxon>Trematosphaeriaceae</taxon>
        <taxon>Trematosphaeria</taxon>
    </lineage>
</organism>
<dbReference type="EMBL" id="ML987195">
    <property type="protein sequence ID" value="KAF2248622.1"/>
    <property type="molecule type" value="Genomic_DNA"/>
</dbReference>
<sequence>MSRPWAALYLRGVDQIMDKVERLIRAPKPSSDMQPAPRDEKQPTGGNMKRSGDHGVGGLEMFGLELGFIAADQFLPQGRQLYSLWRLEGARSYEGYCRHMTPARSPPSTNRAIVSTPQCLSRPCLRMTSKRDTMCGEDAGTGEILRADSTGGDGWDGR</sequence>
<evidence type="ECO:0000313" key="2">
    <source>
        <dbReference type="EMBL" id="KAF2248622.1"/>
    </source>
</evidence>
<reference evidence="2" key="1">
    <citation type="journal article" date="2020" name="Stud. Mycol.">
        <title>101 Dothideomycetes genomes: a test case for predicting lifestyles and emergence of pathogens.</title>
        <authorList>
            <person name="Haridas S."/>
            <person name="Albert R."/>
            <person name="Binder M."/>
            <person name="Bloem J."/>
            <person name="Labutti K."/>
            <person name="Salamov A."/>
            <person name="Andreopoulos B."/>
            <person name="Baker S."/>
            <person name="Barry K."/>
            <person name="Bills G."/>
            <person name="Bluhm B."/>
            <person name="Cannon C."/>
            <person name="Castanera R."/>
            <person name="Culley D."/>
            <person name="Daum C."/>
            <person name="Ezra D."/>
            <person name="Gonzalez J."/>
            <person name="Henrissat B."/>
            <person name="Kuo A."/>
            <person name="Liang C."/>
            <person name="Lipzen A."/>
            <person name="Lutzoni F."/>
            <person name="Magnuson J."/>
            <person name="Mondo S."/>
            <person name="Nolan M."/>
            <person name="Ohm R."/>
            <person name="Pangilinan J."/>
            <person name="Park H.-J."/>
            <person name="Ramirez L."/>
            <person name="Alfaro M."/>
            <person name="Sun H."/>
            <person name="Tritt A."/>
            <person name="Yoshinaga Y."/>
            <person name="Zwiers L.-H."/>
            <person name="Turgeon B."/>
            <person name="Goodwin S."/>
            <person name="Spatafora J."/>
            <person name="Crous P."/>
            <person name="Grigoriev I."/>
        </authorList>
    </citation>
    <scope>NUCLEOTIDE SEQUENCE</scope>
    <source>
        <strain evidence="2">CBS 122368</strain>
    </source>
</reference>
<gene>
    <name evidence="2" type="ORF">BU26DRAFT_504797</name>
</gene>
<protein>
    <submittedName>
        <fullName evidence="2">Uncharacterized protein</fullName>
    </submittedName>
</protein>
<dbReference type="AlphaFoldDB" id="A0A6A6IFE4"/>
<proteinExistence type="predicted"/>
<name>A0A6A6IFE4_9PLEO</name>
<evidence type="ECO:0000313" key="3">
    <source>
        <dbReference type="Proteomes" id="UP000800094"/>
    </source>
</evidence>
<dbReference type="Proteomes" id="UP000800094">
    <property type="component" value="Unassembled WGS sequence"/>
</dbReference>
<feature type="region of interest" description="Disordered" evidence="1">
    <location>
        <begin position="25"/>
        <end position="54"/>
    </location>
</feature>